<evidence type="ECO:0000313" key="1">
    <source>
        <dbReference type="EMBL" id="QDG54854.1"/>
    </source>
</evidence>
<keyword evidence="2" id="KW-1185">Reference proteome</keyword>
<gene>
    <name evidence="1" type="ORF">FIV42_07025</name>
</gene>
<reference evidence="1 2" key="1">
    <citation type="submission" date="2019-06" db="EMBL/GenBank/DDBJ databases">
        <title>Persicimonas caeni gen. nov., sp. nov., a predatory bacterium isolated from solar saltern.</title>
        <authorList>
            <person name="Wang S."/>
        </authorList>
    </citation>
    <scope>NUCLEOTIDE SEQUENCE [LARGE SCALE GENOMIC DNA]</scope>
    <source>
        <strain evidence="1 2">YN101</strain>
    </source>
</reference>
<name>A0A4Y6Q2Q5_PERCE</name>
<dbReference type="GO" id="GO:0016740">
    <property type="term" value="F:transferase activity"/>
    <property type="evidence" value="ECO:0007669"/>
    <property type="project" value="UniProtKB-KW"/>
</dbReference>
<dbReference type="PANTHER" id="PTHR36451">
    <property type="entry name" value="PAPS-DEPENDENT SULFOTRANSFERASE STF3"/>
    <property type="match status" value="1"/>
</dbReference>
<dbReference type="Pfam" id="PF13469">
    <property type="entry name" value="Sulfotransfer_3"/>
    <property type="match status" value="1"/>
</dbReference>
<dbReference type="InterPro" id="IPR027417">
    <property type="entry name" value="P-loop_NTPase"/>
</dbReference>
<dbReference type="SUPFAM" id="SSF52540">
    <property type="entry name" value="P-loop containing nucleoside triphosphate hydrolases"/>
    <property type="match status" value="1"/>
</dbReference>
<dbReference type="EMBL" id="CP041186">
    <property type="protein sequence ID" value="QDG54854.1"/>
    <property type="molecule type" value="Genomic_DNA"/>
</dbReference>
<keyword evidence="1" id="KW-0808">Transferase</keyword>
<protein>
    <submittedName>
        <fullName evidence="1">Sulfotransferase</fullName>
    </submittedName>
</protein>
<dbReference type="Gene3D" id="3.40.50.300">
    <property type="entry name" value="P-loop containing nucleotide triphosphate hydrolases"/>
    <property type="match status" value="1"/>
</dbReference>
<dbReference type="AlphaFoldDB" id="A0A4Y6Q2Q5"/>
<dbReference type="InterPro" id="IPR052736">
    <property type="entry name" value="Stf3_sulfotransferase"/>
</dbReference>
<organism evidence="1 2">
    <name type="scientific">Persicimonas caeni</name>
    <dbReference type="NCBI Taxonomy" id="2292766"/>
    <lineage>
        <taxon>Bacteria</taxon>
        <taxon>Deltaproteobacteria</taxon>
        <taxon>Bradymonadales</taxon>
        <taxon>Bradymonadaceae</taxon>
        <taxon>Persicimonas</taxon>
    </lineage>
</organism>
<dbReference type="Proteomes" id="UP000315995">
    <property type="component" value="Chromosome"/>
</dbReference>
<dbReference type="OrthoDB" id="9777890at2"/>
<evidence type="ECO:0000313" key="2">
    <source>
        <dbReference type="Proteomes" id="UP000315995"/>
    </source>
</evidence>
<dbReference type="PANTHER" id="PTHR36451:SF1">
    <property type="entry name" value="OMEGA-HYDROXY-BETA-DIHYDROMENAQUINONE-9 SULFOTRANSFERASE STF3"/>
    <property type="match status" value="1"/>
</dbReference>
<accession>A0A4Y6Q2Q5</accession>
<accession>A0A5B8YI54</accession>
<sequence>MGNLETKMLADQLDAQTIEAPVYITGLARAGTTILLEIIARHPHVATHQYRDFPFIYTPFWWHQTLQQNAPKQLESAERAHGDRLEVTPESPEAMEEMLWMAFFDGLHDPSQSNVLDADTTNEKFERFYRDHIRKLLLAEGKTRYAAKGNYNVTRLEYLLALFPDARFIVPVRRPQNQVASLRKQHKLFTKAAREHPRSVAHLQRVGHYEFGADRRAINAGDRKLVASVESLWKTDTSADQVRGWARYWAHLYGYLADRLDANPKLRDAVHLVRYEDLCSNTERELHALLDHAQLTDSQDAIVAHYAERISAPSYYSPDFSDEERAAIDEETAEVAGWFGY</sequence>
<proteinExistence type="predicted"/>